<gene>
    <name evidence="1" type="ORF">HYALB_00013714</name>
</gene>
<proteinExistence type="predicted"/>
<accession>A0A9N9LUV8</accession>
<comment type="caution">
    <text evidence="1">The sequence shown here is derived from an EMBL/GenBank/DDBJ whole genome shotgun (WGS) entry which is preliminary data.</text>
</comment>
<reference evidence="1" key="1">
    <citation type="submission" date="2021-07" db="EMBL/GenBank/DDBJ databases">
        <authorList>
            <person name="Durling M."/>
        </authorList>
    </citation>
    <scope>NUCLEOTIDE SEQUENCE</scope>
</reference>
<evidence type="ECO:0000313" key="1">
    <source>
        <dbReference type="EMBL" id="CAG8981634.1"/>
    </source>
</evidence>
<keyword evidence="2" id="KW-1185">Reference proteome</keyword>
<name>A0A9N9LUV8_9HELO</name>
<dbReference type="AlphaFoldDB" id="A0A9N9LUV8"/>
<organism evidence="1 2">
    <name type="scientific">Hymenoscyphus albidus</name>
    <dbReference type="NCBI Taxonomy" id="595503"/>
    <lineage>
        <taxon>Eukaryota</taxon>
        <taxon>Fungi</taxon>
        <taxon>Dikarya</taxon>
        <taxon>Ascomycota</taxon>
        <taxon>Pezizomycotina</taxon>
        <taxon>Leotiomycetes</taxon>
        <taxon>Helotiales</taxon>
        <taxon>Helotiaceae</taxon>
        <taxon>Hymenoscyphus</taxon>
    </lineage>
</organism>
<dbReference type="OrthoDB" id="10283949at2759"/>
<protein>
    <submittedName>
        <fullName evidence="1">Uncharacterized protein</fullName>
    </submittedName>
</protein>
<dbReference type="Proteomes" id="UP000701801">
    <property type="component" value="Unassembled WGS sequence"/>
</dbReference>
<sequence length="387" mass="43527">MAPIFQRRGLSSSKFPQLIPGESYETKKIQLVHNPQPSPTVTATEFTQSIEEWIDTVEKETGPDAVRIHIPGIYDNEVLSAKSSPNTDDMVIEEIVDSYLDGSNSDSCYSEAASDAVTRVIAHESGADVKAQGFVEALEKTLGKNPISPSEGTGPEEVYLLSPGNVECHDHLRFKNDIYGQHPWTDLEIVKKCRKFSDLGGAQHFPRDNCQCRNCDFFRSEVEVRRIMTAFPRDLQPESSLQSPSYFGRDTQFERYYIHFGTIFRQREQCLKDDFAVFYALSNWFATNKGILIPDLIDSLYVDGESTEDNDASFEHPSKQVNYIPKLGLAPPSFEDLEVQTKQVLNEKKVLEQLYDLCSPGALNKPLTCDDAEDLLDLVDSMDIDSA</sequence>
<evidence type="ECO:0000313" key="2">
    <source>
        <dbReference type="Proteomes" id="UP000701801"/>
    </source>
</evidence>
<dbReference type="EMBL" id="CAJVRM010000500">
    <property type="protein sequence ID" value="CAG8981634.1"/>
    <property type="molecule type" value="Genomic_DNA"/>
</dbReference>